<dbReference type="Proteomes" id="UP001187415">
    <property type="component" value="Unassembled WGS sequence"/>
</dbReference>
<feature type="compositionally biased region" description="Basic and acidic residues" evidence="1">
    <location>
        <begin position="1"/>
        <end position="14"/>
    </location>
</feature>
<keyword evidence="3" id="KW-1185">Reference proteome</keyword>
<dbReference type="EMBL" id="JAUPFM010000017">
    <property type="protein sequence ID" value="KAK2824342.1"/>
    <property type="molecule type" value="Genomic_DNA"/>
</dbReference>
<reference evidence="2" key="1">
    <citation type="submission" date="2023-07" db="EMBL/GenBank/DDBJ databases">
        <title>Chromosome-level Genome Assembly of Striped Snakehead (Channa striata).</title>
        <authorList>
            <person name="Liu H."/>
        </authorList>
    </citation>
    <scope>NUCLEOTIDE SEQUENCE</scope>
    <source>
        <strain evidence="2">Gz</strain>
        <tissue evidence="2">Muscle</tissue>
    </source>
</reference>
<comment type="caution">
    <text evidence="2">The sequence shown here is derived from an EMBL/GenBank/DDBJ whole genome shotgun (WGS) entry which is preliminary data.</text>
</comment>
<evidence type="ECO:0000256" key="1">
    <source>
        <dbReference type="SAM" id="MobiDB-lite"/>
    </source>
</evidence>
<proteinExistence type="predicted"/>
<evidence type="ECO:0000313" key="2">
    <source>
        <dbReference type="EMBL" id="KAK2824342.1"/>
    </source>
</evidence>
<accession>A0AA88LUC5</accession>
<dbReference type="AlphaFoldDB" id="A0AA88LUC5"/>
<protein>
    <submittedName>
        <fullName evidence="2">Uncharacterized protein</fullName>
    </submittedName>
</protein>
<gene>
    <name evidence="2" type="ORF">Q5P01_021517</name>
</gene>
<sequence length="63" mass="6987">MSSEDKDQKGDEVTLHAPDSSEESEEPPLVEVAGWALLAITATVCSQLEEEVWESAELQEKKR</sequence>
<name>A0AA88LUC5_CHASR</name>
<feature type="region of interest" description="Disordered" evidence="1">
    <location>
        <begin position="1"/>
        <end position="29"/>
    </location>
</feature>
<organism evidence="2 3">
    <name type="scientific">Channa striata</name>
    <name type="common">Snakehead murrel</name>
    <name type="synonym">Ophicephalus striatus</name>
    <dbReference type="NCBI Taxonomy" id="64152"/>
    <lineage>
        <taxon>Eukaryota</taxon>
        <taxon>Metazoa</taxon>
        <taxon>Chordata</taxon>
        <taxon>Craniata</taxon>
        <taxon>Vertebrata</taxon>
        <taxon>Euteleostomi</taxon>
        <taxon>Actinopterygii</taxon>
        <taxon>Neopterygii</taxon>
        <taxon>Teleostei</taxon>
        <taxon>Neoteleostei</taxon>
        <taxon>Acanthomorphata</taxon>
        <taxon>Anabantaria</taxon>
        <taxon>Anabantiformes</taxon>
        <taxon>Channoidei</taxon>
        <taxon>Channidae</taxon>
        <taxon>Channa</taxon>
    </lineage>
</organism>
<evidence type="ECO:0000313" key="3">
    <source>
        <dbReference type="Proteomes" id="UP001187415"/>
    </source>
</evidence>